<proteinExistence type="predicted"/>
<dbReference type="PANTHER" id="PTHR47481">
    <property type="match status" value="1"/>
</dbReference>
<evidence type="ECO:0000313" key="1">
    <source>
        <dbReference type="EMBL" id="PNR54317.1"/>
    </source>
</evidence>
<organism evidence="1">
    <name type="scientific">Physcomitrium patens</name>
    <name type="common">Spreading-leaved earth moss</name>
    <name type="synonym">Physcomitrella patens</name>
    <dbReference type="NCBI Taxonomy" id="3218"/>
    <lineage>
        <taxon>Eukaryota</taxon>
        <taxon>Viridiplantae</taxon>
        <taxon>Streptophyta</taxon>
        <taxon>Embryophyta</taxon>
        <taxon>Bryophyta</taxon>
        <taxon>Bryophytina</taxon>
        <taxon>Bryopsida</taxon>
        <taxon>Funariidae</taxon>
        <taxon>Funariales</taxon>
        <taxon>Funariaceae</taxon>
        <taxon>Physcomitrium</taxon>
    </lineage>
</organism>
<accession>A0A2K1KKL7</accession>
<keyword evidence="3" id="KW-1185">Reference proteome</keyword>
<reference evidence="1 3" key="1">
    <citation type="journal article" date="2008" name="Science">
        <title>The Physcomitrella genome reveals evolutionary insights into the conquest of land by plants.</title>
        <authorList>
            <person name="Rensing S."/>
            <person name="Lang D."/>
            <person name="Zimmer A."/>
            <person name="Terry A."/>
            <person name="Salamov A."/>
            <person name="Shapiro H."/>
            <person name="Nishiyama T."/>
            <person name="Perroud P.-F."/>
            <person name="Lindquist E."/>
            <person name="Kamisugi Y."/>
            <person name="Tanahashi T."/>
            <person name="Sakakibara K."/>
            <person name="Fujita T."/>
            <person name="Oishi K."/>
            <person name="Shin-I T."/>
            <person name="Kuroki Y."/>
            <person name="Toyoda A."/>
            <person name="Suzuki Y."/>
            <person name="Hashimoto A."/>
            <person name="Yamaguchi K."/>
            <person name="Sugano A."/>
            <person name="Kohara Y."/>
            <person name="Fujiyama A."/>
            <person name="Anterola A."/>
            <person name="Aoki S."/>
            <person name="Ashton N."/>
            <person name="Barbazuk W.B."/>
            <person name="Barker E."/>
            <person name="Bennetzen J."/>
            <person name="Bezanilla M."/>
            <person name="Blankenship R."/>
            <person name="Cho S.H."/>
            <person name="Dutcher S."/>
            <person name="Estelle M."/>
            <person name="Fawcett J.A."/>
            <person name="Gundlach H."/>
            <person name="Hanada K."/>
            <person name="Heyl A."/>
            <person name="Hicks K.A."/>
            <person name="Hugh J."/>
            <person name="Lohr M."/>
            <person name="Mayer K."/>
            <person name="Melkozernov A."/>
            <person name="Murata T."/>
            <person name="Nelson D."/>
            <person name="Pils B."/>
            <person name="Prigge M."/>
            <person name="Reiss B."/>
            <person name="Renner T."/>
            <person name="Rombauts S."/>
            <person name="Rushton P."/>
            <person name="Sanderfoot A."/>
            <person name="Schween G."/>
            <person name="Shiu S.-H."/>
            <person name="Stueber K."/>
            <person name="Theodoulou F.L."/>
            <person name="Tu H."/>
            <person name="Van de Peer Y."/>
            <person name="Verrier P.J."/>
            <person name="Waters E."/>
            <person name="Wood A."/>
            <person name="Yang L."/>
            <person name="Cove D."/>
            <person name="Cuming A."/>
            <person name="Hasebe M."/>
            <person name="Lucas S."/>
            <person name="Mishler D.B."/>
            <person name="Reski R."/>
            <person name="Grigoriev I."/>
            <person name="Quatrano R.S."/>
            <person name="Boore J.L."/>
        </authorList>
    </citation>
    <scope>NUCLEOTIDE SEQUENCE [LARGE SCALE GENOMIC DNA]</scope>
    <source>
        <strain evidence="2 3">cv. Gransden 2004</strain>
    </source>
</reference>
<evidence type="ECO:0000313" key="3">
    <source>
        <dbReference type="Proteomes" id="UP000006727"/>
    </source>
</evidence>
<dbReference type="Gramene" id="Pp3c5_21500V3.1">
    <property type="protein sequence ID" value="Pp3c5_21500V3.1"/>
    <property type="gene ID" value="Pp3c5_21500"/>
</dbReference>
<protein>
    <recommendedName>
        <fullName evidence="4">DUF4219 domain-containing protein</fullName>
    </recommendedName>
</protein>
<reference evidence="1 3" key="2">
    <citation type="journal article" date="2018" name="Plant J.">
        <title>The Physcomitrella patens chromosome-scale assembly reveals moss genome structure and evolution.</title>
        <authorList>
            <person name="Lang D."/>
            <person name="Ullrich K.K."/>
            <person name="Murat F."/>
            <person name="Fuchs J."/>
            <person name="Jenkins J."/>
            <person name="Haas F.B."/>
            <person name="Piednoel M."/>
            <person name="Gundlach H."/>
            <person name="Van Bel M."/>
            <person name="Meyberg R."/>
            <person name="Vives C."/>
            <person name="Morata J."/>
            <person name="Symeonidi A."/>
            <person name="Hiss M."/>
            <person name="Muchero W."/>
            <person name="Kamisugi Y."/>
            <person name="Saleh O."/>
            <person name="Blanc G."/>
            <person name="Decker E.L."/>
            <person name="van Gessel N."/>
            <person name="Grimwood J."/>
            <person name="Hayes R.D."/>
            <person name="Graham S.W."/>
            <person name="Gunter L.E."/>
            <person name="McDaniel S.F."/>
            <person name="Hoernstein S.N.W."/>
            <person name="Larsson A."/>
            <person name="Li F.W."/>
            <person name="Perroud P.F."/>
            <person name="Phillips J."/>
            <person name="Ranjan P."/>
            <person name="Rokshar D.S."/>
            <person name="Rothfels C.J."/>
            <person name="Schneider L."/>
            <person name="Shu S."/>
            <person name="Stevenson D.W."/>
            <person name="Thummler F."/>
            <person name="Tillich M."/>
            <person name="Villarreal Aguilar J.C."/>
            <person name="Widiez T."/>
            <person name="Wong G.K."/>
            <person name="Wymore A."/>
            <person name="Zhang Y."/>
            <person name="Zimmer A.D."/>
            <person name="Quatrano R.S."/>
            <person name="Mayer K.F.X."/>
            <person name="Goodstein D."/>
            <person name="Casacuberta J.M."/>
            <person name="Vandepoele K."/>
            <person name="Reski R."/>
            <person name="Cuming A.C."/>
            <person name="Tuskan G.A."/>
            <person name="Maumus F."/>
            <person name="Salse J."/>
            <person name="Schmutz J."/>
            <person name="Rensing S.A."/>
        </authorList>
    </citation>
    <scope>NUCLEOTIDE SEQUENCE [LARGE SCALE GENOMIC DNA]</scope>
    <source>
        <strain evidence="2 3">cv. Gransden 2004</strain>
    </source>
</reference>
<dbReference type="Pfam" id="PF14223">
    <property type="entry name" value="Retrotran_gag_2"/>
    <property type="match status" value="1"/>
</dbReference>
<dbReference type="InParanoid" id="A0A2K1KKL7"/>
<gene>
    <name evidence="1" type="ORF">PHYPA_007994</name>
</gene>
<dbReference type="Proteomes" id="UP000006727">
    <property type="component" value="Chromosome 5"/>
</dbReference>
<dbReference type="EnsemblPlants" id="Pp3c5_21500V3.1">
    <property type="protein sequence ID" value="Pp3c5_21500V3.1"/>
    <property type="gene ID" value="Pp3c5_21500"/>
</dbReference>
<name>A0A2K1KKL7_PHYPA</name>
<dbReference type="AlphaFoldDB" id="A0A2K1KKL7"/>
<dbReference type="PANTHER" id="PTHR47481:SF7">
    <property type="entry name" value="CCHC-TYPE DOMAIN-CONTAINING PROTEIN"/>
    <property type="match status" value="1"/>
</dbReference>
<reference evidence="2" key="3">
    <citation type="submission" date="2020-12" db="UniProtKB">
        <authorList>
            <consortium name="EnsemblPlants"/>
        </authorList>
    </citation>
    <scope>IDENTIFICATION</scope>
</reference>
<dbReference type="EMBL" id="ABEU02000005">
    <property type="protein sequence ID" value="PNR54317.1"/>
    <property type="molecule type" value="Genomic_DNA"/>
</dbReference>
<evidence type="ECO:0008006" key="4">
    <source>
        <dbReference type="Google" id="ProtNLM"/>
    </source>
</evidence>
<sequence>MAERRDLSVGESNKLEGLSNYHVWRLKIRAIFQSENSWEVVESAISPTIFLAVLPSRRHGTEQQPCYLKTIACRAITMSAKDSQVDTVAEHEDLASAWEKLRALYQNGDPFIVLFVTNQLNQMKMPEGGVMEEYLNKARELKNCLAAWEELVFDHRLVQVVLNSLPRSYEYIIPTTTNSAMFLTFDRINVVLLTEHHKLQHRNLHLGDKEALRQIKLDNVIYIPSLKRNLMSVDTLIDRGNMVVFMKNKCFVLNNSSNRLIIRSGSRGNGFYIPH</sequence>
<evidence type="ECO:0000313" key="2">
    <source>
        <dbReference type="EnsemblPlants" id="Pp3c5_21500V3.1"/>
    </source>
</evidence>